<dbReference type="Proteomes" id="UP001458880">
    <property type="component" value="Unassembled WGS sequence"/>
</dbReference>
<keyword evidence="3" id="KW-1185">Reference proteome</keyword>
<dbReference type="InterPro" id="IPR022048">
    <property type="entry name" value="Envelope_fusion-like"/>
</dbReference>
<proteinExistence type="predicted"/>
<comment type="caution">
    <text evidence="2">The sequence shown here is derived from an EMBL/GenBank/DDBJ whole genome shotgun (WGS) entry which is preliminary data.</text>
</comment>
<evidence type="ECO:0000313" key="3">
    <source>
        <dbReference type="Proteomes" id="UP001458880"/>
    </source>
</evidence>
<accession>A0AAW1MKT1</accession>
<dbReference type="Pfam" id="PF12259">
    <property type="entry name" value="Baculo_F"/>
    <property type="match status" value="1"/>
</dbReference>
<feature type="region of interest" description="Disordered" evidence="1">
    <location>
        <begin position="77"/>
        <end position="103"/>
    </location>
</feature>
<reference evidence="2 3" key="1">
    <citation type="journal article" date="2024" name="BMC Genomics">
        <title>De novo assembly and annotation of Popillia japonica's genome with initial clues to its potential as an invasive pest.</title>
        <authorList>
            <person name="Cucini C."/>
            <person name="Boschi S."/>
            <person name="Funari R."/>
            <person name="Cardaioli E."/>
            <person name="Iannotti N."/>
            <person name="Marturano G."/>
            <person name="Paoli F."/>
            <person name="Bruttini M."/>
            <person name="Carapelli A."/>
            <person name="Frati F."/>
            <person name="Nardi F."/>
        </authorList>
    </citation>
    <scope>NUCLEOTIDE SEQUENCE [LARGE SCALE GENOMIC DNA]</scope>
    <source>
        <strain evidence="2">DMR45628</strain>
    </source>
</reference>
<dbReference type="EMBL" id="JASPKY010000032">
    <property type="protein sequence ID" value="KAK9747299.1"/>
    <property type="molecule type" value="Genomic_DNA"/>
</dbReference>
<evidence type="ECO:0000313" key="2">
    <source>
        <dbReference type="EMBL" id="KAK9747299.1"/>
    </source>
</evidence>
<name>A0AAW1MKT1_POPJA</name>
<evidence type="ECO:0000256" key="1">
    <source>
        <dbReference type="SAM" id="MobiDB-lite"/>
    </source>
</evidence>
<organism evidence="2 3">
    <name type="scientific">Popillia japonica</name>
    <name type="common">Japanese beetle</name>
    <dbReference type="NCBI Taxonomy" id="7064"/>
    <lineage>
        <taxon>Eukaryota</taxon>
        <taxon>Metazoa</taxon>
        <taxon>Ecdysozoa</taxon>
        <taxon>Arthropoda</taxon>
        <taxon>Hexapoda</taxon>
        <taxon>Insecta</taxon>
        <taxon>Pterygota</taxon>
        <taxon>Neoptera</taxon>
        <taxon>Endopterygota</taxon>
        <taxon>Coleoptera</taxon>
        <taxon>Polyphaga</taxon>
        <taxon>Scarabaeiformia</taxon>
        <taxon>Scarabaeidae</taxon>
        <taxon>Rutelinae</taxon>
        <taxon>Popillia</taxon>
    </lineage>
</organism>
<gene>
    <name evidence="2" type="ORF">QE152_g5443</name>
</gene>
<dbReference type="AlphaFoldDB" id="A0AAW1MKT1"/>
<sequence>MQRLNENSKQRTCDKLNENRNDIQDIETGQSIYVRKKLRNKLKPKFSKEKVIKINDKTIETQKQTKLSKDVIKKKRKFTKDPMLQNEADSADHIDPSNPNDNRNARLVQGHHDFVYKIQGQNLFEHVHTLLEQVNLVNATFIRKTKPNVKVGYDHINNIRVHVNFTRSLDESQSRSMYSLITLAARSVKQTELKLKSIFPEFIRNKRSPFNAVGSAANWLFGIMDNQEKERIDNAINILQKNQEKLHIQQKWSISILKSISTRLSETFYELRENQERIGVKIKEIAYAFEQLTPNATECE</sequence>
<protein>
    <submittedName>
        <fullName evidence="2">Baculovirus F protein</fullName>
    </submittedName>
</protein>